<gene>
    <name evidence="2" type="ORF">SAMN00790413_04038</name>
</gene>
<evidence type="ECO:0000313" key="3">
    <source>
        <dbReference type="Proteomes" id="UP000192582"/>
    </source>
</evidence>
<keyword evidence="3" id="KW-1185">Reference proteome</keyword>
<feature type="region of interest" description="Disordered" evidence="1">
    <location>
        <begin position="1"/>
        <end position="22"/>
    </location>
</feature>
<protein>
    <submittedName>
        <fullName evidence="2">Uncharacterized protein</fullName>
    </submittedName>
</protein>
<dbReference type="AlphaFoldDB" id="A0A1W1UNA6"/>
<sequence>MEARPTPRGCSRPVAPVGQSPRTSGAAWWWGRMAASPLGTTGTGTIWTLKSSACPTGNSRCPEAPTGTPLTHGAQAREWAPCSAFLILRSSIAGCSARRSRVRYRGPRSECISRASPIRGFVRMTPWVEGQPSRRHSPPCAFQSARRARSRRSPHVDPCARGGASRNGNWAGEYRAGQTGQLTSGHPVFPPRASPEASRSCPTAGYSTWTPRIYVARHSHSSRTPARSTTCVRASIPSSLSPRHRPFGRAQRTLTHWPCLYTDAGTSDQKACTSVPNALTCGWAGWRPPARGRR</sequence>
<proteinExistence type="predicted"/>
<evidence type="ECO:0000313" key="2">
    <source>
        <dbReference type="EMBL" id="SMB82503.1"/>
    </source>
</evidence>
<accession>A0A1W1UNA6</accession>
<dbReference type="Proteomes" id="UP000192582">
    <property type="component" value="Unassembled WGS sequence"/>
</dbReference>
<feature type="region of interest" description="Disordered" evidence="1">
    <location>
        <begin position="129"/>
        <end position="164"/>
    </location>
</feature>
<organism evidence="2 3">
    <name type="scientific">Deinococcus hopiensis KR-140</name>
    <dbReference type="NCBI Taxonomy" id="695939"/>
    <lineage>
        <taxon>Bacteria</taxon>
        <taxon>Thermotogati</taxon>
        <taxon>Deinococcota</taxon>
        <taxon>Deinococci</taxon>
        <taxon>Deinococcales</taxon>
        <taxon>Deinococcaceae</taxon>
        <taxon>Deinococcus</taxon>
    </lineage>
</organism>
<reference evidence="2 3" key="1">
    <citation type="submission" date="2017-04" db="EMBL/GenBank/DDBJ databases">
        <authorList>
            <person name="Afonso C.L."/>
            <person name="Miller P.J."/>
            <person name="Scott M.A."/>
            <person name="Spackman E."/>
            <person name="Goraichik I."/>
            <person name="Dimitrov K.M."/>
            <person name="Suarez D.L."/>
            <person name="Swayne D.E."/>
        </authorList>
    </citation>
    <scope>NUCLEOTIDE SEQUENCE [LARGE SCALE GENOMIC DNA]</scope>
    <source>
        <strain evidence="2 3">KR-140</strain>
    </source>
</reference>
<dbReference type="EMBL" id="FWWU01000006">
    <property type="protein sequence ID" value="SMB82503.1"/>
    <property type="molecule type" value="Genomic_DNA"/>
</dbReference>
<evidence type="ECO:0000256" key="1">
    <source>
        <dbReference type="SAM" id="MobiDB-lite"/>
    </source>
</evidence>
<dbReference type="STRING" id="695939.SAMN00790413_04038"/>
<name>A0A1W1UNA6_9DEIO</name>